<evidence type="ECO:0000313" key="2">
    <source>
        <dbReference type="EMBL" id="KZP25125.1"/>
    </source>
</evidence>
<dbReference type="EMBL" id="KV417522">
    <property type="protein sequence ID" value="KZP25125.1"/>
    <property type="molecule type" value="Genomic_DNA"/>
</dbReference>
<feature type="compositionally biased region" description="Basic and acidic residues" evidence="1">
    <location>
        <begin position="22"/>
        <end position="47"/>
    </location>
</feature>
<feature type="compositionally biased region" description="Low complexity" evidence="1">
    <location>
        <begin position="241"/>
        <end position="255"/>
    </location>
</feature>
<feature type="region of interest" description="Disordered" evidence="1">
    <location>
        <begin position="205"/>
        <end position="298"/>
    </location>
</feature>
<feature type="compositionally biased region" description="Basic and acidic residues" evidence="1">
    <location>
        <begin position="283"/>
        <end position="292"/>
    </location>
</feature>
<gene>
    <name evidence="2" type="ORF">FIBSPDRAFT_888280</name>
</gene>
<name>A0A166NL48_9AGAM</name>
<proteinExistence type="predicted"/>
<reference evidence="2 3" key="1">
    <citation type="journal article" date="2016" name="Mol. Biol. Evol.">
        <title>Comparative Genomics of Early-Diverging Mushroom-Forming Fungi Provides Insights into the Origins of Lignocellulose Decay Capabilities.</title>
        <authorList>
            <person name="Nagy L.G."/>
            <person name="Riley R."/>
            <person name="Tritt A."/>
            <person name="Adam C."/>
            <person name="Daum C."/>
            <person name="Floudas D."/>
            <person name="Sun H."/>
            <person name="Yadav J.S."/>
            <person name="Pangilinan J."/>
            <person name="Larsson K.H."/>
            <person name="Matsuura K."/>
            <person name="Barry K."/>
            <person name="Labutti K."/>
            <person name="Kuo R."/>
            <person name="Ohm R.A."/>
            <person name="Bhattacharya S.S."/>
            <person name="Shirouzu T."/>
            <person name="Yoshinaga Y."/>
            <person name="Martin F.M."/>
            <person name="Grigoriev I.V."/>
            <person name="Hibbett D.S."/>
        </authorList>
    </citation>
    <scope>NUCLEOTIDE SEQUENCE [LARGE SCALE GENOMIC DNA]</scope>
    <source>
        <strain evidence="2 3">CBS 109695</strain>
    </source>
</reference>
<evidence type="ECO:0000313" key="3">
    <source>
        <dbReference type="Proteomes" id="UP000076532"/>
    </source>
</evidence>
<protein>
    <submittedName>
        <fullName evidence="2">Uncharacterized protein</fullName>
    </submittedName>
</protein>
<dbReference type="Proteomes" id="UP000076532">
    <property type="component" value="Unassembled WGS sequence"/>
</dbReference>
<feature type="region of interest" description="Disordered" evidence="1">
    <location>
        <begin position="1"/>
        <end position="84"/>
    </location>
</feature>
<dbReference type="AlphaFoldDB" id="A0A166NL48"/>
<accession>A0A166NL48</accession>
<organism evidence="2 3">
    <name type="scientific">Athelia psychrophila</name>
    <dbReference type="NCBI Taxonomy" id="1759441"/>
    <lineage>
        <taxon>Eukaryota</taxon>
        <taxon>Fungi</taxon>
        <taxon>Dikarya</taxon>
        <taxon>Basidiomycota</taxon>
        <taxon>Agaricomycotina</taxon>
        <taxon>Agaricomycetes</taxon>
        <taxon>Agaricomycetidae</taxon>
        <taxon>Atheliales</taxon>
        <taxon>Atheliaceae</taxon>
        <taxon>Athelia</taxon>
    </lineage>
</organism>
<dbReference type="STRING" id="436010.A0A166NL48"/>
<dbReference type="OrthoDB" id="2684275at2759"/>
<keyword evidence="3" id="KW-1185">Reference proteome</keyword>
<sequence length="594" mass="65642">MKTRIKNQDAHPGLAVPRQVRRSGEEMKAAREKKKQDEVEAEKRQTEKIAGLANIESSIKKKHRQAQDSATKPPASKTITKVPRMVVVKDNGEAATTDPHALTVVDTPGIPNTVLGATAVDCADDEYQLGADMDGSDDEDQPELKVVATPKTKPPKKTKVSIPEQVNKITEHEDSEDEMEVRIGKRKAQSNISITDDQLTKKIKQAQYKPAGLRKNPTLAVRPRGVAYSRDSSLPPSVPASRSTSTHSGTSSSSTDINFEGTDVNDYGGYEEEDEAGAAAERNSMKSAERTGRTTGENKLGVKIEANVIPGLLPIKQQARPRKSYANHLLPDLIRRTFIADYVSTVISIWGTFANPWIAGSVDLEKLYGEVWDCVYPHLPNTRSITARGEIVYGNVQQKVYDWRSDIGTSAADAVKKFLTDEEQFDSDADRVNYLHWATSKNHKYPFVMQWHDEEMHGHGAFRSPLVLEVYGLHLHKIETSFGFRGTANKRDIGALALSAAAVLRALNAYLPNGKLIKLPEFSETGSGRITTMFAKNTARLTDDDWKSICRAATIAYASSKTFKTTDEEPQDSGSDDFDLLSDPLQAYFTEFSE</sequence>
<evidence type="ECO:0000256" key="1">
    <source>
        <dbReference type="SAM" id="MobiDB-lite"/>
    </source>
</evidence>